<dbReference type="EMBL" id="MU843201">
    <property type="protein sequence ID" value="KAK2020631.1"/>
    <property type="molecule type" value="Genomic_DNA"/>
</dbReference>
<dbReference type="Proteomes" id="UP001232148">
    <property type="component" value="Unassembled WGS sequence"/>
</dbReference>
<keyword evidence="3" id="KW-1185">Reference proteome</keyword>
<keyword evidence="1" id="KW-0472">Membrane</keyword>
<gene>
    <name evidence="2" type="ORF">LX32DRAFT_304628</name>
</gene>
<feature type="transmembrane region" description="Helical" evidence="1">
    <location>
        <begin position="67"/>
        <end position="84"/>
    </location>
</feature>
<protein>
    <submittedName>
        <fullName evidence="2">Uncharacterized protein</fullName>
    </submittedName>
</protein>
<comment type="caution">
    <text evidence="2">The sequence shown here is derived from an EMBL/GenBank/DDBJ whole genome shotgun (WGS) entry which is preliminary data.</text>
</comment>
<evidence type="ECO:0000313" key="2">
    <source>
        <dbReference type="EMBL" id="KAK2020631.1"/>
    </source>
</evidence>
<proteinExistence type="predicted"/>
<evidence type="ECO:0000313" key="3">
    <source>
        <dbReference type="Proteomes" id="UP001232148"/>
    </source>
</evidence>
<evidence type="ECO:0000256" key="1">
    <source>
        <dbReference type="SAM" id="Phobius"/>
    </source>
</evidence>
<organism evidence="2 3">
    <name type="scientific">Colletotrichum zoysiae</name>
    <dbReference type="NCBI Taxonomy" id="1216348"/>
    <lineage>
        <taxon>Eukaryota</taxon>
        <taxon>Fungi</taxon>
        <taxon>Dikarya</taxon>
        <taxon>Ascomycota</taxon>
        <taxon>Pezizomycotina</taxon>
        <taxon>Sordariomycetes</taxon>
        <taxon>Hypocreomycetidae</taxon>
        <taxon>Glomerellales</taxon>
        <taxon>Glomerellaceae</taxon>
        <taxon>Colletotrichum</taxon>
        <taxon>Colletotrichum graminicola species complex</taxon>
    </lineage>
</organism>
<reference evidence="2" key="1">
    <citation type="submission" date="2021-06" db="EMBL/GenBank/DDBJ databases">
        <title>Comparative genomics, transcriptomics and evolutionary studies reveal genomic signatures of adaptation to plant cell wall in hemibiotrophic fungi.</title>
        <authorList>
            <consortium name="DOE Joint Genome Institute"/>
            <person name="Baroncelli R."/>
            <person name="Diaz J.F."/>
            <person name="Benocci T."/>
            <person name="Peng M."/>
            <person name="Battaglia E."/>
            <person name="Haridas S."/>
            <person name="Andreopoulos W."/>
            <person name="Labutti K."/>
            <person name="Pangilinan J."/>
            <person name="Floch G.L."/>
            <person name="Makela M.R."/>
            <person name="Henrissat B."/>
            <person name="Grigoriev I.V."/>
            <person name="Crouch J.A."/>
            <person name="De Vries R.P."/>
            <person name="Sukno S.A."/>
            <person name="Thon M.R."/>
        </authorList>
    </citation>
    <scope>NUCLEOTIDE SEQUENCE</scope>
    <source>
        <strain evidence="2">MAFF235873</strain>
    </source>
</reference>
<keyword evidence="1" id="KW-1133">Transmembrane helix</keyword>
<sequence>MSKGVCVCVRLREGEEMLRARKRWKTPPTHTQTQTDKLGKPLCAAGDMRGWRMRGGCLRGFPASQRAGWLAGFCLVLSFFLSFFQRGARPTATNEMYDVVYYYVVVSVLCTYRERERGREREALRRLD</sequence>
<name>A0AAD9H2L3_9PEZI</name>
<keyword evidence="1" id="KW-0812">Transmembrane</keyword>
<dbReference type="AlphaFoldDB" id="A0AAD9H2L3"/>
<accession>A0AAD9H2L3</accession>